<reference evidence="9 11" key="1">
    <citation type="submission" date="2020-12" db="EMBL/GenBank/DDBJ databases">
        <title>FDA dAtabase for Regulatory Grade micrObial Sequences (FDA-ARGOS): Supporting development and validation of Infectious Disease Dx tests.</title>
        <authorList>
            <person name="Sproer C."/>
            <person name="Gronow S."/>
            <person name="Severitt S."/>
            <person name="Schroder I."/>
            <person name="Tallon L."/>
            <person name="Sadzewicz L."/>
            <person name="Zhao X."/>
            <person name="Boylan J."/>
            <person name="Ott S."/>
            <person name="Bowen H."/>
            <person name="Vavikolanu K."/>
            <person name="Mehta A."/>
            <person name="Aluvathingal J."/>
            <person name="Nadendla S."/>
            <person name="Lowell S."/>
            <person name="Myers T."/>
            <person name="Yan Y."/>
            <person name="Sichtig H."/>
        </authorList>
    </citation>
    <scope>NUCLEOTIDE SEQUENCE [LARGE SCALE GENOMIC DNA]</scope>
    <source>
        <strain evidence="9 11">FDAARGOS_1053</strain>
        <strain evidence="10">FDAARGOS_1191</strain>
    </source>
</reference>
<keyword evidence="4 9" id="KW-0808">Transferase</keyword>
<dbReference type="Proteomes" id="UP000617681">
    <property type="component" value="Chromosome"/>
</dbReference>
<organism evidence="9 11">
    <name type="scientific">Corynebacterium glucuronolyticum</name>
    <dbReference type="NCBI Taxonomy" id="39791"/>
    <lineage>
        <taxon>Bacteria</taxon>
        <taxon>Bacillati</taxon>
        <taxon>Actinomycetota</taxon>
        <taxon>Actinomycetes</taxon>
        <taxon>Mycobacteriales</taxon>
        <taxon>Corynebacteriaceae</taxon>
        <taxon>Corynebacterium</taxon>
    </lineage>
</organism>
<dbReference type="InterPro" id="IPR055487">
    <property type="entry name" value="DUF7059"/>
</dbReference>
<dbReference type="InterPro" id="IPR056684">
    <property type="entry name" value="DUF7782"/>
</dbReference>
<dbReference type="Proteomes" id="UP000596145">
    <property type="component" value="Chromosome"/>
</dbReference>
<dbReference type="EMBL" id="CP069534">
    <property type="protein sequence ID" value="QRP69645.1"/>
    <property type="molecule type" value="Genomic_DNA"/>
</dbReference>
<feature type="domain" description="DUF7059" evidence="7">
    <location>
        <begin position="34"/>
        <end position="110"/>
    </location>
</feature>
<dbReference type="SUPFAM" id="SSF53335">
    <property type="entry name" value="S-adenosyl-L-methionine-dependent methyltransferases"/>
    <property type="match status" value="1"/>
</dbReference>
<dbReference type="GO" id="GO:0006364">
    <property type="term" value="P:rRNA processing"/>
    <property type="evidence" value="ECO:0007669"/>
    <property type="project" value="UniProtKB-KW"/>
</dbReference>
<evidence type="ECO:0000313" key="10">
    <source>
        <dbReference type="EMBL" id="QRP69645.1"/>
    </source>
</evidence>
<feature type="region of interest" description="Disordered" evidence="5">
    <location>
        <begin position="1"/>
        <end position="22"/>
    </location>
</feature>
<name>A0A7T4JU81_9CORY</name>
<dbReference type="GO" id="GO:0032259">
    <property type="term" value="P:methylation"/>
    <property type="evidence" value="ECO:0007669"/>
    <property type="project" value="UniProtKB-KW"/>
</dbReference>
<evidence type="ECO:0000259" key="6">
    <source>
        <dbReference type="Pfam" id="PF05175"/>
    </source>
</evidence>
<accession>A0A7T4JU81</accession>
<evidence type="ECO:0000256" key="2">
    <source>
        <dbReference type="ARBA" id="ARBA00022552"/>
    </source>
</evidence>
<dbReference type="Pfam" id="PF05175">
    <property type="entry name" value="MTS"/>
    <property type="match status" value="1"/>
</dbReference>
<dbReference type="PANTHER" id="PTHR47816:SF4">
    <property type="entry name" value="RIBOSOMAL RNA SMALL SUBUNIT METHYLTRANSFERASE C"/>
    <property type="match status" value="1"/>
</dbReference>
<keyword evidence="3 9" id="KW-0489">Methyltransferase</keyword>
<dbReference type="PANTHER" id="PTHR47816">
    <property type="entry name" value="RIBOSOMAL RNA SMALL SUBUNIT METHYLTRANSFERASE C"/>
    <property type="match status" value="1"/>
</dbReference>
<dbReference type="Pfam" id="PF23186">
    <property type="entry name" value="DUF7059"/>
    <property type="match status" value="1"/>
</dbReference>
<dbReference type="OrthoDB" id="129465at2"/>
<dbReference type="AlphaFoldDB" id="A0A7T4JU81"/>
<dbReference type="EMBL" id="CP066007">
    <property type="protein sequence ID" value="QQB45600.1"/>
    <property type="molecule type" value="Genomic_DNA"/>
</dbReference>
<proteinExistence type="predicted"/>
<evidence type="ECO:0000256" key="1">
    <source>
        <dbReference type="ARBA" id="ARBA00022490"/>
    </source>
</evidence>
<dbReference type="GO" id="GO:0008170">
    <property type="term" value="F:N-methyltransferase activity"/>
    <property type="evidence" value="ECO:0007669"/>
    <property type="project" value="UniProtKB-ARBA"/>
</dbReference>
<protein>
    <submittedName>
        <fullName evidence="9">Methyltransferase</fullName>
    </submittedName>
</protein>
<dbReference type="InterPro" id="IPR007848">
    <property type="entry name" value="Small_mtfrase_dom"/>
</dbReference>
<evidence type="ECO:0000256" key="3">
    <source>
        <dbReference type="ARBA" id="ARBA00022603"/>
    </source>
</evidence>
<evidence type="ECO:0000256" key="4">
    <source>
        <dbReference type="ARBA" id="ARBA00022679"/>
    </source>
</evidence>
<keyword evidence="1" id="KW-0963">Cytoplasm</keyword>
<dbReference type="InterPro" id="IPR002052">
    <property type="entry name" value="DNA_methylase_N6_adenine_CS"/>
</dbReference>
<sequence length="525" mass="56843">MERMRRTQPQRGGQDHTTSPREALGLDLARVFTACGFTPEGLTQHLGTDVMGCITRGEPAPVEVATAGGRAIDHIVRAAILHLPTDLGAALGSDVLNRCIQAGLVVQTTGSSDGSHLHMFTCDIRPHTIDGATHWVYSDPDPSMHIRTLADDHVMGLGAASRLMLDVIPTTPVARVLDLGTGAGTLLLSQVGHARELWGTDISQRALDLAELTLAGAGAHLVKGSWFEPIENERFDRIIANPPFVIAPPGAAKTYRQSTFELDGATRFVVKSVRDYLTEGGTAHILGAWALHDGEPWEHHVGSFVPDNGVCCWAIQRDEVSPAAYTAMFLRDEGIDPRSDEGRSTTHTWLSYFAENGITRIGLGMIHLSALSAAQPSEVLAEEILTPLAPKTGPEVAEFFTRAQWLREQSPESMLEHTYLVRPTVAKEDVSLPDTEAGSGWRKAALRLTRTDGFSYTHEIDDDFATLIAGLHPQGLALGEVCGLFAMAHGLDEKKLQQQVIPLVVALVQHGMVLPADLVSPQFFQ</sequence>
<feature type="compositionally biased region" description="Polar residues" evidence="5">
    <location>
        <begin position="7"/>
        <end position="17"/>
    </location>
</feature>
<evidence type="ECO:0000256" key="5">
    <source>
        <dbReference type="SAM" id="MobiDB-lite"/>
    </source>
</evidence>
<evidence type="ECO:0000259" key="7">
    <source>
        <dbReference type="Pfam" id="PF23186"/>
    </source>
</evidence>
<dbReference type="InterPro" id="IPR046977">
    <property type="entry name" value="RsmC/RlmG"/>
</dbReference>
<dbReference type="InterPro" id="IPR029063">
    <property type="entry name" value="SAM-dependent_MTases_sf"/>
</dbReference>
<feature type="domain" description="DUF7782" evidence="8">
    <location>
        <begin position="397"/>
        <end position="515"/>
    </location>
</feature>
<dbReference type="GO" id="GO:0008757">
    <property type="term" value="F:S-adenosylmethionine-dependent methyltransferase activity"/>
    <property type="evidence" value="ECO:0007669"/>
    <property type="project" value="InterPro"/>
</dbReference>
<dbReference type="Gene3D" id="3.40.50.150">
    <property type="entry name" value="Vaccinia Virus protein VP39"/>
    <property type="match status" value="1"/>
</dbReference>
<keyword evidence="2" id="KW-0698">rRNA processing</keyword>
<evidence type="ECO:0000259" key="8">
    <source>
        <dbReference type="Pfam" id="PF25004"/>
    </source>
</evidence>
<evidence type="ECO:0000313" key="11">
    <source>
        <dbReference type="Proteomes" id="UP000596145"/>
    </source>
</evidence>
<dbReference type="CDD" id="cd02440">
    <property type="entry name" value="AdoMet_MTases"/>
    <property type="match status" value="1"/>
</dbReference>
<dbReference type="GO" id="GO:0003676">
    <property type="term" value="F:nucleic acid binding"/>
    <property type="evidence" value="ECO:0007669"/>
    <property type="project" value="InterPro"/>
</dbReference>
<feature type="domain" description="Methyltransferase small" evidence="6">
    <location>
        <begin position="159"/>
        <end position="246"/>
    </location>
</feature>
<gene>
    <name evidence="9" type="ORF">I6I10_08770</name>
    <name evidence="10" type="ORF">I6J21_07370</name>
</gene>
<evidence type="ECO:0000313" key="9">
    <source>
        <dbReference type="EMBL" id="QQB45600.1"/>
    </source>
</evidence>
<dbReference type="Pfam" id="PF25004">
    <property type="entry name" value="DUF7782"/>
    <property type="match status" value="1"/>
</dbReference>
<dbReference type="PROSITE" id="PS00092">
    <property type="entry name" value="N6_MTASE"/>
    <property type="match status" value="1"/>
</dbReference>